<name>B9TDT1_RICCO</name>
<dbReference type="InParanoid" id="B9TDT1"/>
<accession>B9TDT1</accession>
<evidence type="ECO:0000313" key="4">
    <source>
        <dbReference type="Proteomes" id="UP000008311"/>
    </source>
</evidence>
<dbReference type="InterPro" id="IPR002347">
    <property type="entry name" value="SDR_fam"/>
</dbReference>
<keyword evidence="2" id="KW-0560">Oxidoreductase</keyword>
<comment type="similarity">
    <text evidence="1">Belongs to the short-chain dehydrogenases/reductases (SDR) family.</text>
</comment>
<dbReference type="EMBL" id="EQ978454">
    <property type="protein sequence ID" value="EEF25982.1"/>
    <property type="molecule type" value="Genomic_DNA"/>
</dbReference>
<dbReference type="CDD" id="cd05233">
    <property type="entry name" value="SDR_c"/>
    <property type="match status" value="1"/>
</dbReference>
<sequence>MAVALGGHNIRVNAVAPGPMDTPMLRGSIPVGSDTERLHISRTPLGRFADPDEMASAAVYFASDDASFITGQTLYVDGGRTVLAFVMPDKK</sequence>
<evidence type="ECO:0000256" key="2">
    <source>
        <dbReference type="ARBA" id="ARBA00023002"/>
    </source>
</evidence>
<evidence type="ECO:0000313" key="3">
    <source>
        <dbReference type="EMBL" id="EEF25982.1"/>
    </source>
</evidence>
<dbReference type="Pfam" id="PF13561">
    <property type="entry name" value="adh_short_C2"/>
    <property type="match status" value="1"/>
</dbReference>
<organism evidence="3 4">
    <name type="scientific">Ricinus communis</name>
    <name type="common">Castor bean</name>
    <dbReference type="NCBI Taxonomy" id="3988"/>
    <lineage>
        <taxon>Eukaryota</taxon>
        <taxon>Viridiplantae</taxon>
        <taxon>Streptophyta</taxon>
        <taxon>Embryophyta</taxon>
        <taxon>Tracheophyta</taxon>
        <taxon>Spermatophyta</taxon>
        <taxon>Magnoliopsida</taxon>
        <taxon>eudicotyledons</taxon>
        <taxon>Gunneridae</taxon>
        <taxon>Pentapetalae</taxon>
        <taxon>rosids</taxon>
        <taxon>fabids</taxon>
        <taxon>Malpighiales</taxon>
        <taxon>Euphorbiaceae</taxon>
        <taxon>Acalyphoideae</taxon>
        <taxon>Acalypheae</taxon>
        <taxon>Ricinus</taxon>
    </lineage>
</organism>
<dbReference type="SUPFAM" id="SSF51735">
    <property type="entry name" value="NAD(P)-binding Rossmann-fold domains"/>
    <property type="match status" value="1"/>
</dbReference>
<dbReference type="GO" id="GO:0016491">
    <property type="term" value="F:oxidoreductase activity"/>
    <property type="evidence" value="ECO:0007669"/>
    <property type="project" value="UniProtKB-KW"/>
</dbReference>
<keyword evidence="4" id="KW-1185">Reference proteome</keyword>
<protein>
    <submittedName>
        <fullName evidence="3">Uncharacterized protein</fullName>
    </submittedName>
</protein>
<reference evidence="4" key="1">
    <citation type="journal article" date="2010" name="Nat. Biotechnol.">
        <title>Draft genome sequence of the oilseed species Ricinus communis.</title>
        <authorList>
            <person name="Chan A.P."/>
            <person name="Crabtree J."/>
            <person name="Zhao Q."/>
            <person name="Lorenzi H."/>
            <person name="Orvis J."/>
            <person name="Puiu D."/>
            <person name="Melake-Berhan A."/>
            <person name="Jones K.M."/>
            <person name="Redman J."/>
            <person name="Chen G."/>
            <person name="Cahoon E.B."/>
            <person name="Gedil M."/>
            <person name="Stanke M."/>
            <person name="Haas B.J."/>
            <person name="Wortman J.R."/>
            <person name="Fraser-Liggett C.M."/>
            <person name="Ravel J."/>
            <person name="Rabinowicz P.D."/>
        </authorList>
    </citation>
    <scope>NUCLEOTIDE SEQUENCE [LARGE SCALE GENOMIC DNA]</scope>
    <source>
        <strain evidence="4">cv. Hale</strain>
    </source>
</reference>
<gene>
    <name evidence="3" type="ORF">RCOM_1834720</name>
</gene>
<dbReference type="InterPro" id="IPR036291">
    <property type="entry name" value="NAD(P)-bd_dom_sf"/>
</dbReference>
<dbReference type="AlphaFoldDB" id="B9TDT1"/>
<dbReference type="PANTHER" id="PTHR24321">
    <property type="entry name" value="DEHYDROGENASES, SHORT CHAIN"/>
    <property type="match status" value="1"/>
</dbReference>
<dbReference type="PANTHER" id="PTHR24321:SF8">
    <property type="entry name" value="ESTRADIOL 17-BETA-DEHYDROGENASE 8-RELATED"/>
    <property type="match status" value="1"/>
</dbReference>
<proteinExistence type="inferred from homology"/>
<dbReference type="Gene3D" id="3.40.50.720">
    <property type="entry name" value="NAD(P)-binding Rossmann-like Domain"/>
    <property type="match status" value="1"/>
</dbReference>
<dbReference type="STRING" id="3988.B9TDT1"/>
<dbReference type="Proteomes" id="UP000008311">
    <property type="component" value="Unassembled WGS sequence"/>
</dbReference>
<dbReference type="eggNOG" id="KOG0725">
    <property type="taxonomic scope" value="Eukaryota"/>
</dbReference>
<evidence type="ECO:0000256" key="1">
    <source>
        <dbReference type="ARBA" id="ARBA00006484"/>
    </source>
</evidence>